<evidence type="ECO:0000259" key="3">
    <source>
        <dbReference type="PROSITE" id="PS51371"/>
    </source>
</evidence>
<reference evidence="4 5" key="1">
    <citation type="submission" date="2021-02" db="EMBL/GenBank/DDBJ databases">
        <title>De Novo genome assembly of isolated myxobacteria.</title>
        <authorList>
            <person name="Stevens D.C."/>
        </authorList>
    </citation>
    <scope>NUCLEOTIDE SEQUENCE [LARGE SCALE GENOMIC DNA]</scope>
    <source>
        <strain evidence="5">SCPEA02</strain>
    </source>
</reference>
<proteinExistence type="predicted"/>
<dbReference type="PANTHER" id="PTHR43080:SF2">
    <property type="entry name" value="CBS DOMAIN-CONTAINING PROTEIN"/>
    <property type="match status" value="1"/>
</dbReference>
<dbReference type="Proteomes" id="UP000662747">
    <property type="component" value="Chromosome"/>
</dbReference>
<dbReference type="InterPro" id="IPR046342">
    <property type="entry name" value="CBS_dom_sf"/>
</dbReference>
<dbReference type="CDD" id="cd04622">
    <property type="entry name" value="CBS_pair_HRP1_like"/>
    <property type="match status" value="1"/>
</dbReference>
<evidence type="ECO:0000256" key="1">
    <source>
        <dbReference type="ARBA" id="ARBA00023122"/>
    </source>
</evidence>
<dbReference type="PROSITE" id="PS51371">
    <property type="entry name" value="CBS"/>
    <property type="match status" value="2"/>
</dbReference>
<dbReference type="RefSeq" id="WP_206720384.1">
    <property type="nucleotide sequence ID" value="NZ_CP071090.1"/>
</dbReference>
<feature type="domain" description="CBS" evidence="3">
    <location>
        <begin position="72"/>
        <end position="129"/>
    </location>
</feature>
<name>A0ABX7NN20_9BACT</name>
<evidence type="ECO:0000313" key="4">
    <source>
        <dbReference type="EMBL" id="QSQ18796.1"/>
    </source>
</evidence>
<organism evidence="4 5">
    <name type="scientific">Pyxidicoccus parkwayensis</name>
    <dbReference type="NCBI Taxonomy" id="2813578"/>
    <lineage>
        <taxon>Bacteria</taxon>
        <taxon>Pseudomonadati</taxon>
        <taxon>Myxococcota</taxon>
        <taxon>Myxococcia</taxon>
        <taxon>Myxococcales</taxon>
        <taxon>Cystobacterineae</taxon>
        <taxon>Myxococcaceae</taxon>
        <taxon>Pyxidicoccus</taxon>
    </lineage>
</organism>
<dbReference type="EMBL" id="CP071090">
    <property type="protein sequence ID" value="QSQ18796.1"/>
    <property type="molecule type" value="Genomic_DNA"/>
</dbReference>
<dbReference type="SUPFAM" id="SSF54631">
    <property type="entry name" value="CBS-domain pair"/>
    <property type="match status" value="1"/>
</dbReference>
<dbReference type="InterPro" id="IPR051257">
    <property type="entry name" value="Diverse_CBS-Domain"/>
</dbReference>
<dbReference type="SMART" id="SM00116">
    <property type="entry name" value="CBS"/>
    <property type="match status" value="2"/>
</dbReference>
<keyword evidence="1 2" id="KW-0129">CBS domain</keyword>
<keyword evidence="5" id="KW-1185">Reference proteome</keyword>
<dbReference type="PANTHER" id="PTHR43080">
    <property type="entry name" value="CBS DOMAIN-CONTAINING PROTEIN CBSX3, MITOCHONDRIAL"/>
    <property type="match status" value="1"/>
</dbReference>
<protein>
    <submittedName>
        <fullName evidence="4">CBS domain-containing protein</fullName>
    </submittedName>
</protein>
<evidence type="ECO:0000256" key="2">
    <source>
        <dbReference type="PROSITE-ProRule" id="PRU00703"/>
    </source>
</evidence>
<dbReference type="Gene3D" id="3.10.580.10">
    <property type="entry name" value="CBS-domain"/>
    <property type="match status" value="1"/>
</dbReference>
<dbReference type="InterPro" id="IPR000644">
    <property type="entry name" value="CBS_dom"/>
</dbReference>
<dbReference type="Pfam" id="PF00571">
    <property type="entry name" value="CBS"/>
    <property type="match status" value="2"/>
</dbReference>
<sequence length="137" mass="15365">MRIGDLMTKNLETIEAGEPVRSAALRMRTCNIGSLPVVENGQLVGMLTDRDITVRCTALGQDPNTTPVREIMTTAIITCDVNAPLEEAEKLMEERMVRRLIVIDERRQPVGLLSLDDLASEPEELQYATSVWEHLHH</sequence>
<evidence type="ECO:0000313" key="5">
    <source>
        <dbReference type="Proteomes" id="UP000662747"/>
    </source>
</evidence>
<feature type="domain" description="CBS" evidence="3">
    <location>
        <begin position="7"/>
        <end position="66"/>
    </location>
</feature>
<accession>A0ABX7NN20</accession>
<gene>
    <name evidence="4" type="ORF">JY651_25905</name>
</gene>